<dbReference type="GO" id="GO:0046872">
    <property type="term" value="F:metal ion binding"/>
    <property type="evidence" value="ECO:0007669"/>
    <property type="project" value="UniProtKB-KW"/>
</dbReference>
<evidence type="ECO:0000256" key="2">
    <source>
        <dbReference type="ARBA" id="ARBA00022833"/>
    </source>
</evidence>
<protein>
    <recommendedName>
        <fullName evidence="6">LIM zinc-binding domain-containing protein</fullName>
    </recommendedName>
</protein>
<feature type="compositionally biased region" description="Basic and acidic residues" evidence="5">
    <location>
        <begin position="362"/>
        <end position="371"/>
    </location>
</feature>
<evidence type="ECO:0000313" key="8">
    <source>
        <dbReference type="Proteomes" id="UP000249363"/>
    </source>
</evidence>
<dbReference type="OrthoDB" id="15567at2759"/>
<comment type="caution">
    <text evidence="7">The sequence shown here is derived from an EMBL/GenBank/DDBJ whole genome shotgun (WGS) entry which is preliminary data.</text>
</comment>
<evidence type="ECO:0000259" key="6">
    <source>
        <dbReference type="PROSITE" id="PS50023"/>
    </source>
</evidence>
<dbReference type="GO" id="GO:0030695">
    <property type="term" value="F:GTPase regulator activity"/>
    <property type="evidence" value="ECO:0007669"/>
    <property type="project" value="UniProtKB-ARBA"/>
</dbReference>
<feature type="compositionally biased region" description="Polar residues" evidence="5">
    <location>
        <begin position="323"/>
        <end position="337"/>
    </location>
</feature>
<dbReference type="Gene3D" id="2.10.110.10">
    <property type="entry name" value="Cysteine Rich Protein"/>
    <property type="match status" value="3"/>
</dbReference>
<feature type="compositionally biased region" description="Polar residues" evidence="5">
    <location>
        <begin position="258"/>
        <end position="268"/>
    </location>
</feature>
<dbReference type="InterPro" id="IPR017351">
    <property type="entry name" value="PINCH-1-4-like"/>
</dbReference>
<feature type="compositionally biased region" description="Low complexity" evidence="5">
    <location>
        <begin position="92"/>
        <end position="111"/>
    </location>
</feature>
<feature type="region of interest" description="Disordered" evidence="5">
    <location>
        <begin position="1"/>
        <end position="147"/>
    </location>
</feature>
<dbReference type="STRING" id="1196081.A0A364KQ44"/>
<feature type="compositionally biased region" description="Low complexity" evidence="5">
    <location>
        <begin position="37"/>
        <end position="52"/>
    </location>
</feature>
<feature type="domain" description="LIM zinc-binding" evidence="6">
    <location>
        <begin position="628"/>
        <end position="688"/>
    </location>
</feature>
<reference evidence="7 8" key="1">
    <citation type="journal article" date="2017" name="Biotechnol. Biofuels">
        <title>Differential beta-glucosidase expression as a function of carbon source availability in Talaromyces amestolkiae: a genomic and proteomic approach.</title>
        <authorList>
            <person name="de Eugenio L.I."/>
            <person name="Mendez-Liter J.A."/>
            <person name="Nieto-Dominguez M."/>
            <person name="Alonso L."/>
            <person name="Gil-Munoz J."/>
            <person name="Barriuso J."/>
            <person name="Prieto A."/>
            <person name="Martinez M.J."/>
        </authorList>
    </citation>
    <scope>NUCLEOTIDE SEQUENCE [LARGE SCALE GENOMIC DNA]</scope>
    <source>
        <strain evidence="7 8">CIB</strain>
    </source>
</reference>
<evidence type="ECO:0000256" key="4">
    <source>
        <dbReference type="PROSITE-ProRule" id="PRU00125"/>
    </source>
</evidence>
<proteinExistence type="predicted"/>
<dbReference type="FunFam" id="2.10.110.10:FF:000077">
    <property type="entry name" value="LIM domain protein"/>
    <property type="match status" value="1"/>
</dbReference>
<feature type="compositionally biased region" description="Basic and acidic residues" evidence="5">
    <location>
        <begin position="410"/>
        <end position="437"/>
    </location>
</feature>
<dbReference type="FunFam" id="2.10.110.10:FF:000113">
    <property type="entry name" value="LIM domain-containing protein"/>
    <property type="match status" value="1"/>
</dbReference>
<dbReference type="EMBL" id="MIKG01000002">
    <property type="protein sequence ID" value="RAO65655.1"/>
    <property type="molecule type" value="Genomic_DNA"/>
</dbReference>
<dbReference type="AlphaFoldDB" id="A0A364KQ44"/>
<dbReference type="CDD" id="cd08368">
    <property type="entry name" value="LIM"/>
    <property type="match status" value="1"/>
</dbReference>
<organism evidence="7 8">
    <name type="scientific">Talaromyces amestolkiae</name>
    <dbReference type="NCBI Taxonomy" id="1196081"/>
    <lineage>
        <taxon>Eukaryota</taxon>
        <taxon>Fungi</taxon>
        <taxon>Dikarya</taxon>
        <taxon>Ascomycota</taxon>
        <taxon>Pezizomycotina</taxon>
        <taxon>Eurotiomycetes</taxon>
        <taxon>Eurotiomycetidae</taxon>
        <taxon>Eurotiales</taxon>
        <taxon>Trichocomaceae</taxon>
        <taxon>Talaromyces</taxon>
        <taxon>Talaromyces sect. Talaromyces</taxon>
    </lineage>
</organism>
<keyword evidence="8" id="KW-1185">Reference proteome</keyword>
<keyword evidence="1 4" id="KW-0479">Metal-binding</keyword>
<evidence type="ECO:0000313" key="7">
    <source>
        <dbReference type="EMBL" id="RAO65655.1"/>
    </source>
</evidence>
<evidence type="ECO:0000256" key="3">
    <source>
        <dbReference type="ARBA" id="ARBA00023038"/>
    </source>
</evidence>
<dbReference type="InterPro" id="IPR001781">
    <property type="entry name" value="Znf_LIM"/>
</dbReference>
<name>A0A364KQ44_TALAM</name>
<dbReference type="Pfam" id="PF00412">
    <property type="entry name" value="LIM"/>
    <property type="match status" value="3"/>
</dbReference>
<keyword evidence="3 4" id="KW-0440">LIM domain</keyword>
<dbReference type="PROSITE" id="PS50023">
    <property type="entry name" value="LIM_DOMAIN_2"/>
    <property type="match status" value="2"/>
</dbReference>
<dbReference type="PROSITE" id="PS00478">
    <property type="entry name" value="LIM_DOMAIN_1"/>
    <property type="match status" value="2"/>
</dbReference>
<dbReference type="SMART" id="SM00132">
    <property type="entry name" value="LIM"/>
    <property type="match status" value="3"/>
</dbReference>
<feature type="domain" description="LIM zinc-binding" evidence="6">
    <location>
        <begin position="549"/>
        <end position="608"/>
    </location>
</feature>
<dbReference type="GeneID" id="63790884"/>
<feature type="compositionally biased region" description="Polar residues" evidence="5">
    <location>
        <begin position="118"/>
        <end position="139"/>
    </location>
</feature>
<dbReference type="Proteomes" id="UP000249363">
    <property type="component" value="Unassembled WGS sequence"/>
</dbReference>
<dbReference type="FunFam" id="2.10.110.10:FF:000127">
    <property type="entry name" value="LIM domain protein"/>
    <property type="match status" value="1"/>
</dbReference>
<feature type="compositionally biased region" description="Polar residues" evidence="5">
    <location>
        <begin position="375"/>
        <end position="390"/>
    </location>
</feature>
<keyword evidence="2 4" id="KW-0862">Zinc</keyword>
<feature type="region of interest" description="Disordered" evidence="5">
    <location>
        <begin position="198"/>
        <end position="499"/>
    </location>
</feature>
<dbReference type="SUPFAM" id="SSF57716">
    <property type="entry name" value="Glucocorticoid receptor-like (DNA-binding domain)"/>
    <property type="match status" value="3"/>
</dbReference>
<evidence type="ECO:0000256" key="5">
    <source>
        <dbReference type="SAM" id="MobiDB-lite"/>
    </source>
</evidence>
<accession>A0A364KQ44</accession>
<evidence type="ECO:0000256" key="1">
    <source>
        <dbReference type="ARBA" id="ARBA00022723"/>
    </source>
</evidence>
<dbReference type="PANTHER" id="PTHR24210:SF0">
    <property type="entry name" value="LIM DOMAIN-CONTAINING PROTEIN"/>
    <property type="match status" value="1"/>
</dbReference>
<sequence length="765" mass="84669">MIHRNRMKDSSRKVSPPGPTYMSDDQVASYLKDLRSSRPSRPNGSRPLPSRSTTSVSKVPEEPHPRAASALSMNEWRDSPANGPSPTDPYPRSASAMSNSRRSSDMNRGSSAGRPLVQQPNGYSVDSSYAPSARITSQYEGPVSPGAVYRESGSRWMEKQEARSLRDALQEMDLQDEERLHSAAQDEATKLVWEHQNPGAAYKNPHAAYRNPDLHGTNRFRQHLEKGSHARSQTVPGADTAYNHRKSLSESGSHEEAQSPTSSNASTKDSIKKKGRVNFALPSEDGSPETHRVAPRTRTVSNESSKGIFRNPEDSIYEEPEDSSMQTHGQTSSTNVRSALKVKPRNSLPQGANPPVRIRNSPFDRKNKVDIYKNPPTQTRNPLYTTNAPIQPNRESKKKDEAEEQEEEEVRMKNGIEVRSDDIRAATSMRLKDRSEKLPMPTAVSDRPGQPIVSFDPSWEPPEEKNNSRDGPPVINVVDASDGVPTINFPDDPKEDVPSIAVEPPKLETAGATESVASRRRKFDNPQGMQPTSQGKWYSPFTRAGVPTATCTNCVLPIEGRVVTAAGSRFHPECFSCYHCGTGLECVAFYQEPDAKREERLSQASPEDDEARVLRFYCHLDFHELFSPRCKSCKTPIEGEVVVACGAEWHVGHFFCAECGDPFSQETPFVEKDGFAWCLRCHSRRTASRCLGCKHPVLEDVVVTALGGQWHDKCFVCHTCGGGFGPEGKFFVKEGEPKRTAKGRIIGGPVQLAVCEACEARRLKA</sequence>
<dbReference type="RefSeq" id="XP_040730172.1">
    <property type="nucleotide sequence ID" value="XM_040873728.1"/>
</dbReference>
<gene>
    <name evidence="7" type="ORF">BHQ10_001667</name>
</gene>
<dbReference type="PANTHER" id="PTHR24210">
    <property type="entry name" value="LIM DOMAIN-CONTAINING PROTEIN"/>
    <property type="match status" value="1"/>
</dbReference>